<keyword evidence="3" id="KW-1185">Reference proteome</keyword>
<sequence>MGTRGPMPKRTESRQRRNAPERDVEKAAGADVVKQPPASRDWHPIAKRLWKAMGQSGQARFYEPSDWAVAYSLMDDLSHYKNGAKRSGQMLQTIMSALTGLMLTEGDRRRLQIELSRPSAEDDDDSKVVVMDKWRQRLG</sequence>
<dbReference type="Pfam" id="PF25673">
    <property type="entry name" value="Terminase_7"/>
    <property type="match status" value="1"/>
</dbReference>
<proteinExistence type="predicted"/>
<dbReference type="Proteomes" id="UP000245590">
    <property type="component" value="Unassembled WGS sequence"/>
</dbReference>
<evidence type="ECO:0000256" key="1">
    <source>
        <dbReference type="SAM" id="MobiDB-lite"/>
    </source>
</evidence>
<name>A0A2U2RH76_9MICO</name>
<evidence type="ECO:0000313" key="3">
    <source>
        <dbReference type="Proteomes" id="UP000245590"/>
    </source>
</evidence>
<dbReference type="AlphaFoldDB" id="A0A2U2RH76"/>
<feature type="region of interest" description="Disordered" evidence="1">
    <location>
        <begin position="1"/>
        <end position="40"/>
    </location>
</feature>
<dbReference type="OrthoDB" id="5149304at2"/>
<gene>
    <name evidence="2" type="ORF">DEO23_14075</name>
</gene>
<evidence type="ECO:0000313" key="2">
    <source>
        <dbReference type="EMBL" id="PWH05204.1"/>
    </source>
</evidence>
<organism evidence="2 3">
    <name type="scientific">Brachybacterium endophyticum</name>
    <dbReference type="NCBI Taxonomy" id="2182385"/>
    <lineage>
        <taxon>Bacteria</taxon>
        <taxon>Bacillati</taxon>
        <taxon>Actinomycetota</taxon>
        <taxon>Actinomycetes</taxon>
        <taxon>Micrococcales</taxon>
        <taxon>Dermabacteraceae</taxon>
        <taxon>Brachybacterium</taxon>
    </lineage>
</organism>
<dbReference type="InterPro" id="IPR057972">
    <property type="entry name" value="Terminase_7"/>
</dbReference>
<comment type="caution">
    <text evidence="2">The sequence shown here is derived from an EMBL/GenBank/DDBJ whole genome shotgun (WGS) entry which is preliminary data.</text>
</comment>
<reference evidence="2 3" key="1">
    <citation type="submission" date="2018-05" db="EMBL/GenBank/DDBJ databases">
        <title>Brachybacterium sp. M1HQ-2T, whole genome shotgun sequence.</title>
        <authorList>
            <person name="Tuo L."/>
        </authorList>
    </citation>
    <scope>NUCLEOTIDE SEQUENCE [LARGE SCALE GENOMIC DNA]</scope>
    <source>
        <strain evidence="2 3">M1HQ-2</strain>
    </source>
</reference>
<dbReference type="EMBL" id="QFKX01000006">
    <property type="protein sequence ID" value="PWH05204.1"/>
    <property type="molecule type" value="Genomic_DNA"/>
</dbReference>
<feature type="compositionally biased region" description="Basic and acidic residues" evidence="1">
    <location>
        <begin position="9"/>
        <end position="28"/>
    </location>
</feature>
<accession>A0A2U2RH76</accession>
<protein>
    <submittedName>
        <fullName evidence="2">Uncharacterized protein</fullName>
    </submittedName>
</protein>